<organism evidence="1 2">
    <name type="scientific">Vicia faba</name>
    <name type="common">Broad bean</name>
    <name type="synonym">Faba vulgaris</name>
    <dbReference type="NCBI Taxonomy" id="3906"/>
    <lineage>
        <taxon>Eukaryota</taxon>
        <taxon>Viridiplantae</taxon>
        <taxon>Streptophyta</taxon>
        <taxon>Embryophyta</taxon>
        <taxon>Tracheophyta</taxon>
        <taxon>Spermatophyta</taxon>
        <taxon>Magnoliopsida</taxon>
        <taxon>eudicotyledons</taxon>
        <taxon>Gunneridae</taxon>
        <taxon>Pentapetalae</taxon>
        <taxon>rosids</taxon>
        <taxon>fabids</taxon>
        <taxon>Fabales</taxon>
        <taxon>Fabaceae</taxon>
        <taxon>Papilionoideae</taxon>
        <taxon>50 kb inversion clade</taxon>
        <taxon>NPAAA clade</taxon>
        <taxon>Hologalegina</taxon>
        <taxon>IRL clade</taxon>
        <taxon>Fabeae</taxon>
        <taxon>Vicia</taxon>
    </lineage>
</organism>
<proteinExistence type="predicted"/>
<evidence type="ECO:0000313" key="2">
    <source>
        <dbReference type="Proteomes" id="UP001157006"/>
    </source>
</evidence>
<dbReference type="Proteomes" id="UP001157006">
    <property type="component" value="Chromosome 6"/>
</dbReference>
<dbReference type="AlphaFoldDB" id="A0AAV1B853"/>
<evidence type="ECO:0000313" key="1">
    <source>
        <dbReference type="EMBL" id="CAI8618472.1"/>
    </source>
</evidence>
<dbReference type="SUPFAM" id="SSF51430">
    <property type="entry name" value="NAD(P)-linked oxidoreductase"/>
    <property type="match status" value="1"/>
</dbReference>
<name>A0AAV1B853_VICFA</name>
<protein>
    <submittedName>
        <fullName evidence="1">Uncharacterized protein</fullName>
    </submittedName>
</protein>
<reference evidence="1 2" key="1">
    <citation type="submission" date="2023-01" db="EMBL/GenBank/DDBJ databases">
        <authorList>
            <person name="Kreplak J."/>
        </authorList>
    </citation>
    <scope>NUCLEOTIDE SEQUENCE [LARGE SCALE GENOMIC DNA]</scope>
</reference>
<dbReference type="EMBL" id="OX451741">
    <property type="protein sequence ID" value="CAI8618472.1"/>
    <property type="molecule type" value="Genomic_DNA"/>
</dbReference>
<accession>A0AAV1B853</accession>
<gene>
    <name evidence="1" type="ORF">VFH_VI124480</name>
</gene>
<keyword evidence="2" id="KW-1185">Reference proteome</keyword>
<dbReference type="InterPro" id="IPR036812">
    <property type="entry name" value="NAD(P)_OxRdtase_dom_sf"/>
</dbReference>
<sequence length="111" mass="12201">MCTLINDFSFPRHHHLQFHTIGGKVDAVVIEISSFAGSEIGLKDALLKFTTPNVCIIGAGGSRVRLSMLAHAAKLARLGVEYIDLYYQPRVDSPLPIEDTINHSSYAALYD</sequence>